<sequence>MPRKMARKNNRSSAAVANGSAHLGNDVDKSESKAKDDEQCPLLLVDDKNGTVKIRNTATHDSMLEKAAIRELADTNQEDVNSGQIIETDNVCAFCQLHDEEDSMGNLFGPYVVKAPPLSIWPTFLCQEPNDEVDLINKVLKIWMHARCALWADGVQLVGARIENVDEKMTKFWAQRCSECRKTGAAVKCVEPEGYLHYPCAIRRGFKMRKGVFNCCK</sequence>
<dbReference type="Gene3D" id="3.30.40.10">
    <property type="entry name" value="Zinc/RING finger domain, C3HC4 (zinc finger)"/>
    <property type="match status" value="1"/>
</dbReference>
<organism evidence="6 7">
    <name type="scientific">Steinernema hermaphroditum</name>
    <dbReference type="NCBI Taxonomy" id="289476"/>
    <lineage>
        <taxon>Eukaryota</taxon>
        <taxon>Metazoa</taxon>
        <taxon>Ecdysozoa</taxon>
        <taxon>Nematoda</taxon>
        <taxon>Chromadorea</taxon>
        <taxon>Rhabditida</taxon>
        <taxon>Tylenchina</taxon>
        <taxon>Panagrolaimomorpha</taxon>
        <taxon>Strongyloidoidea</taxon>
        <taxon>Steinernematidae</taxon>
        <taxon>Steinernema</taxon>
    </lineage>
</organism>
<evidence type="ECO:0000256" key="3">
    <source>
        <dbReference type="ARBA" id="ARBA00022833"/>
    </source>
</evidence>
<dbReference type="GO" id="GO:0008270">
    <property type="term" value="F:zinc ion binding"/>
    <property type="evidence" value="ECO:0007669"/>
    <property type="project" value="UniProtKB-KW"/>
</dbReference>
<evidence type="ECO:0000256" key="1">
    <source>
        <dbReference type="ARBA" id="ARBA00022723"/>
    </source>
</evidence>
<dbReference type="Proteomes" id="UP001175271">
    <property type="component" value="Unassembled WGS sequence"/>
</dbReference>
<keyword evidence="3" id="KW-0862">Zinc</keyword>
<feature type="domain" description="PHD-type" evidence="5">
    <location>
        <begin position="89"/>
        <end position="217"/>
    </location>
</feature>
<reference evidence="6" key="1">
    <citation type="submission" date="2023-06" db="EMBL/GenBank/DDBJ databases">
        <title>Genomic analysis of the entomopathogenic nematode Steinernema hermaphroditum.</title>
        <authorList>
            <person name="Schwarz E.M."/>
            <person name="Heppert J.K."/>
            <person name="Baniya A."/>
            <person name="Schwartz H.T."/>
            <person name="Tan C.-H."/>
            <person name="Antoshechkin I."/>
            <person name="Sternberg P.W."/>
            <person name="Goodrich-Blair H."/>
            <person name="Dillman A.R."/>
        </authorList>
    </citation>
    <scope>NUCLEOTIDE SEQUENCE</scope>
    <source>
        <strain evidence="6">PS9179</strain>
        <tissue evidence="6">Whole animal</tissue>
    </source>
</reference>
<dbReference type="Pfam" id="PF13832">
    <property type="entry name" value="zf-HC5HC2H_2"/>
    <property type="match status" value="1"/>
</dbReference>
<dbReference type="AlphaFoldDB" id="A0AA39HTZ9"/>
<feature type="region of interest" description="Disordered" evidence="4">
    <location>
        <begin position="1"/>
        <end position="38"/>
    </location>
</feature>
<keyword evidence="2" id="KW-0863">Zinc-finger</keyword>
<name>A0AA39HTZ9_9BILA</name>
<comment type="caution">
    <text evidence="6">The sequence shown here is derived from an EMBL/GenBank/DDBJ whole genome shotgun (WGS) entry which is preliminary data.</text>
</comment>
<dbReference type="InterPro" id="IPR034732">
    <property type="entry name" value="EPHD"/>
</dbReference>
<feature type="compositionally biased region" description="Basic and acidic residues" evidence="4">
    <location>
        <begin position="25"/>
        <end position="38"/>
    </location>
</feature>
<protein>
    <recommendedName>
        <fullName evidence="5">PHD-type domain-containing protein</fullName>
    </recommendedName>
</protein>
<keyword evidence="1" id="KW-0479">Metal-binding</keyword>
<gene>
    <name evidence="6" type="ORF">QR680_005382</name>
</gene>
<dbReference type="InterPro" id="IPR013083">
    <property type="entry name" value="Znf_RING/FYVE/PHD"/>
</dbReference>
<evidence type="ECO:0000313" key="7">
    <source>
        <dbReference type="Proteomes" id="UP001175271"/>
    </source>
</evidence>
<evidence type="ECO:0000313" key="6">
    <source>
        <dbReference type="EMBL" id="KAK0410893.1"/>
    </source>
</evidence>
<evidence type="ECO:0000256" key="4">
    <source>
        <dbReference type="SAM" id="MobiDB-lite"/>
    </source>
</evidence>
<feature type="compositionally biased region" description="Basic residues" evidence="4">
    <location>
        <begin position="1"/>
        <end position="10"/>
    </location>
</feature>
<evidence type="ECO:0000259" key="5">
    <source>
        <dbReference type="PROSITE" id="PS51805"/>
    </source>
</evidence>
<accession>A0AA39HTZ9</accession>
<evidence type="ECO:0000256" key="2">
    <source>
        <dbReference type="ARBA" id="ARBA00022771"/>
    </source>
</evidence>
<dbReference type="EMBL" id="JAUCMV010000003">
    <property type="protein sequence ID" value="KAK0410893.1"/>
    <property type="molecule type" value="Genomic_DNA"/>
</dbReference>
<dbReference type="PROSITE" id="PS51805">
    <property type="entry name" value="EPHD"/>
    <property type="match status" value="1"/>
</dbReference>
<keyword evidence="7" id="KW-1185">Reference proteome</keyword>
<proteinExistence type="predicted"/>